<dbReference type="AlphaFoldDB" id="A1CR02"/>
<proteinExistence type="predicted"/>
<dbReference type="eggNOG" id="ENOG502SG07">
    <property type="taxonomic scope" value="Eukaryota"/>
</dbReference>
<reference evidence="2 3" key="1">
    <citation type="journal article" date="2008" name="PLoS Genet.">
        <title>Genomic islands in the pathogenic filamentous fungus Aspergillus fumigatus.</title>
        <authorList>
            <person name="Fedorova N.D."/>
            <person name="Khaldi N."/>
            <person name="Joardar V.S."/>
            <person name="Maiti R."/>
            <person name="Amedeo P."/>
            <person name="Anderson M.J."/>
            <person name="Crabtree J."/>
            <person name="Silva J.C."/>
            <person name="Badger J.H."/>
            <person name="Albarraq A."/>
            <person name="Angiuoli S."/>
            <person name="Bussey H."/>
            <person name="Bowyer P."/>
            <person name="Cotty P.J."/>
            <person name="Dyer P.S."/>
            <person name="Egan A."/>
            <person name="Galens K."/>
            <person name="Fraser-Liggett C.M."/>
            <person name="Haas B.J."/>
            <person name="Inman J.M."/>
            <person name="Kent R."/>
            <person name="Lemieux S."/>
            <person name="Malavazi I."/>
            <person name="Orvis J."/>
            <person name="Roemer T."/>
            <person name="Ronning C.M."/>
            <person name="Sundaram J.P."/>
            <person name="Sutton G."/>
            <person name="Turner G."/>
            <person name="Venter J.C."/>
            <person name="White O.R."/>
            <person name="Whitty B.R."/>
            <person name="Youngman P."/>
            <person name="Wolfe K.H."/>
            <person name="Goldman G.H."/>
            <person name="Wortman J.R."/>
            <person name="Jiang B."/>
            <person name="Denning D.W."/>
            <person name="Nierman W.C."/>
        </authorList>
    </citation>
    <scope>NUCLEOTIDE SEQUENCE [LARGE SCALE GENOMIC DNA]</scope>
    <source>
        <strain evidence="3">ATCC 1007 / CBS 513.65 / DSM 816 / NCTC 3887 / NRRL 1</strain>
    </source>
</reference>
<evidence type="ECO:0000313" key="2">
    <source>
        <dbReference type="EMBL" id="EAW08073.1"/>
    </source>
</evidence>
<dbReference type="Proteomes" id="UP000006701">
    <property type="component" value="Unassembled WGS sequence"/>
</dbReference>
<name>A1CR02_ASPCL</name>
<protein>
    <submittedName>
        <fullName evidence="2">Phosphoglycerate mutase family protein, putative</fullName>
    </submittedName>
</protein>
<dbReference type="VEuPathDB" id="FungiDB:ACLA_027980"/>
<feature type="signal peptide" evidence="1">
    <location>
        <begin position="1"/>
        <end position="21"/>
    </location>
</feature>
<evidence type="ECO:0000256" key="1">
    <source>
        <dbReference type="SAM" id="SignalP"/>
    </source>
</evidence>
<keyword evidence="1" id="KW-0732">Signal</keyword>
<gene>
    <name evidence="2" type="ORF">ACLA_027980</name>
</gene>
<dbReference type="EMBL" id="DS027059">
    <property type="protein sequence ID" value="EAW08073.1"/>
    <property type="molecule type" value="Genomic_DNA"/>
</dbReference>
<organism evidence="2 3">
    <name type="scientific">Aspergillus clavatus (strain ATCC 1007 / CBS 513.65 / DSM 816 / NCTC 3887 / NRRL 1 / QM 1276 / 107)</name>
    <dbReference type="NCBI Taxonomy" id="344612"/>
    <lineage>
        <taxon>Eukaryota</taxon>
        <taxon>Fungi</taxon>
        <taxon>Dikarya</taxon>
        <taxon>Ascomycota</taxon>
        <taxon>Pezizomycotina</taxon>
        <taxon>Eurotiomycetes</taxon>
        <taxon>Eurotiomycetidae</taxon>
        <taxon>Eurotiales</taxon>
        <taxon>Aspergillaceae</taxon>
        <taxon>Aspergillus</taxon>
        <taxon>Aspergillus subgen. Fumigati</taxon>
    </lineage>
</organism>
<accession>A1CR02</accession>
<sequence length="203" mass="22773">MLFYISLVALLTFLQVTPIAADRPTVYIIRHGEKPSDPEDSGLNADGFKRAECLRDVFGIHSPYNIGYIIAPRPNRYGDHRRSFETVLPLAIDLGLPVDLSCKRNQVRCVAGLVRDFDGPGNILISWRHGRIQEIVEELGADDAPEYPDERGVMLGSQLQRRSQDMDSFDLIWTAPFPYEEITDIRSEGCPGLDTEVLLTVQG</sequence>
<dbReference type="OMA" id="APRPNRY"/>
<dbReference type="OrthoDB" id="425925at2759"/>
<feature type="chain" id="PRO_5002633332" evidence="1">
    <location>
        <begin position="22"/>
        <end position="203"/>
    </location>
</feature>
<dbReference type="STRING" id="344612.A1CR02"/>
<dbReference type="HOGENOM" id="CLU_085795_3_1_1"/>
<dbReference type="KEGG" id="act:ACLA_027980"/>
<evidence type="ECO:0000313" key="3">
    <source>
        <dbReference type="Proteomes" id="UP000006701"/>
    </source>
</evidence>
<keyword evidence="3" id="KW-1185">Reference proteome</keyword>
<dbReference type="GeneID" id="4701692"/>
<dbReference type="RefSeq" id="XP_001269499.1">
    <property type="nucleotide sequence ID" value="XM_001269498.1"/>
</dbReference>